<dbReference type="GO" id="GO:0050661">
    <property type="term" value="F:NADP binding"/>
    <property type="evidence" value="ECO:0007669"/>
    <property type="project" value="InterPro"/>
</dbReference>
<evidence type="ECO:0000256" key="5">
    <source>
        <dbReference type="ARBA" id="ARBA00023002"/>
    </source>
</evidence>
<accession>A0A6P1NHR7</accession>
<dbReference type="CDD" id="cd02932">
    <property type="entry name" value="OYE_YqiM_FMN"/>
    <property type="match status" value="1"/>
</dbReference>
<sequence length="361" mass="39651">MSLLFAPLTIRNIEFKNRIAMSPMCMHSADENGNVTDFHLVHYGARALGGAGLIFPETCAVLPNGQLGPGDLGIWSDSHLPGLSRLVDVIHDMGAKAGIQIGHAGRKQGFLQMNSVAPSAIAYSAKEAVPQALTLDGIYEIIQSFRDAAIRARKAGFDVIEIHTAHGYLLNEFLSPLANVREDQYGGSHEKRYRIVREIIDVVRKEWQGPLFVRISSSDYFEGGNTPEDFLHYGRWMKEQGVDLIDCSSGGVVPATASNVFPGYQVPAAELLRNSLGIKTGAVGLIQTGREAEEILQNGRADMVLIGREMLRDPFWARSAADDLQVAIPVPPQYTRYGTVWQRSQPKLPDAPMDVTVRRSK</sequence>
<keyword evidence="4" id="KW-0521">NADP</keyword>
<dbReference type="SUPFAM" id="SSF51395">
    <property type="entry name" value="FMN-linked oxidoreductases"/>
    <property type="match status" value="1"/>
</dbReference>
<proteinExistence type="predicted"/>
<organism evidence="7 8">
    <name type="scientific">Aristophania vespae</name>
    <dbReference type="NCBI Taxonomy" id="2697033"/>
    <lineage>
        <taxon>Bacteria</taxon>
        <taxon>Pseudomonadati</taxon>
        <taxon>Pseudomonadota</taxon>
        <taxon>Alphaproteobacteria</taxon>
        <taxon>Acetobacterales</taxon>
        <taxon>Acetobacteraceae</taxon>
        <taxon>Aristophania</taxon>
    </lineage>
</organism>
<dbReference type="Gene3D" id="3.20.20.70">
    <property type="entry name" value="Aldolase class I"/>
    <property type="match status" value="1"/>
</dbReference>
<dbReference type="PANTHER" id="PTHR43303:SF4">
    <property type="entry name" value="NADPH DEHYDROGENASE C23G7.10C-RELATED"/>
    <property type="match status" value="1"/>
</dbReference>
<reference evidence="7 8" key="1">
    <citation type="submission" date="2020-01" db="EMBL/GenBank/DDBJ databases">
        <title>Genome sequencing of strain KACC 21507.</title>
        <authorList>
            <person name="Heo J."/>
            <person name="Kim S.-J."/>
            <person name="Kim J.-S."/>
            <person name="Hong S.-B."/>
            <person name="Kwon S.-W."/>
        </authorList>
    </citation>
    <scope>NUCLEOTIDE SEQUENCE [LARGE SCALE GENOMIC DNA]</scope>
    <source>
        <strain evidence="7 8">KACC 21507</strain>
    </source>
</reference>
<dbReference type="GO" id="GO:0003959">
    <property type="term" value="F:NADPH dehydrogenase activity"/>
    <property type="evidence" value="ECO:0007669"/>
    <property type="project" value="UniProtKB-EC"/>
</dbReference>
<evidence type="ECO:0000259" key="6">
    <source>
        <dbReference type="Pfam" id="PF00724"/>
    </source>
</evidence>
<keyword evidence="5 7" id="KW-0560">Oxidoreductase</keyword>
<evidence type="ECO:0000256" key="3">
    <source>
        <dbReference type="ARBA" id="ARBA00022643"/>
    </source>
</evidence>
<evidence type="ECO:0000256" key="2">
    <source>
        <dbReference type="ARBA" id="ARBA00022630"/>
    </source>
</evidence>
<dbReference type="Pfam" id="PF00724">
    <property type="entry name" value="Oxidored_FMN"/>
    <property type="match status" value="1"/>
</dbReference>
<comment type="cofactor">
    <cofactor evidence="1">
        <name>FMN</name>
        <dbReference type="ChEBI" id="CHEBI:58210"/>
    </cofactor>
</comment>
<dbReference type="EC" id="1.6.99.1" evidence="7"/>
<protein>
    <submittedName>
        <fullName evidence="7">NADPH dehydrogenase NamA</fullName>
        <ecNumber evidence="7">1.6.99.1</ecNumber>
    </submittedName>
</protein>
<evidence type="ECO:0000256" key="1">
    <source>
        <dbReference type="ARBA" id="ARBA00001917"/>
    </source>
</evidence>
<keyword evidence="8" id="KW-1185">Reference proteome</keyword>
<dbReference type="RefSeq" id="WP_160619147.1">
    <property type="nucleotide sequence ID" value="NZ_CP047652.1"/>
</dbReference>
<evidence type="ECO:0000256" key="4">
    <source>
        <dbReference type="ARBA" id="ARBA00022857"/>
    </source>
</evidence>
<dbReference type="InterPro" id="IPR044152">
    <property type="entry name" value="YqjM-like"/>
</dbReference>
<dbReference type="GO" id="GO:0010181">
    <property type="term" value="F:FMN binding"/>
    <property type="evidence" value="ECO:0007669"/>
    <property type="project" value="InterPro"/>
</dbReference>
<dbReference type="EMBL" id="CP047652">
    <property type="protein sequence ID" value="QHI96074.1"/>
    <property type="molecule type" value="Genomic_DNA"/>
</dbReference>
<gene>
    <name evidence="7" type="primary">namA</name>
    <name evidence="7" type="ORF">GT348_07330</name>
</gene>
<keyword evidence="3" id="KW-0288">FMN</keyword>
<feature type="domain" description="NADH:flavin oxidoreductase/NADH oxidase N-terminal" evidence="6">
    <location>
        <begin position="4"/>
        <end position="324"/>
    </location>
</feature>
<name>A0A6P1NHR7_9PROT</name>
<evidence type="ECO:0000313" key="7">
    <source>
        <dbReference type="EMBL" id="QHI96074.1"/>
    </source>
</evidence>
<keyword evidence="2" id="KW-0285">Flavoprotein</keyword>
<dbReference type="InterPro" id="IPR013785">
    <property type="entry name" value="Aldolase_TIM"/>
</dbReference>
<dbReference type="PANTHER" id="PTHR43303">
    <property type="entry name" value="NADPH DEHYDROGENASE C23G7.10C-RELATED"/>
    <property type="match status" value="1"/>
</dbReference>
<evidence type="ECO:0000313" key="8">
    <source>
        <dbReference type="Proteomes" id="UP000463975"/>
    </source>
</evidence>
<dbReference type="Proteomes" id="UP000463975">
    <property type="component" value="Chromosome"/>
</dbReference>
<dbReference type="InterPro" id="IPR001155">
    <property type="entry name" value="OxRdtase_FMN_N"/>
</dbReference>
<dbReference type="NCBIfam" id="NF010047">
    <property type="entry name" value="PRK13523.1"/>
    <property type="match status" value="1"/>
</dbReference>
<dbReference type="KEGG" id="bomb:GT348_07330"/>
<dbReference type="AlphaFoldDB" id="A0A6P1NHR7"/>